<evidence type="ECO:0000313" key="4">
    <source>
        <dbReference type="Proteomes" id="UP001302274"/>
    </source>
</evidence>
<reference evidence="3 4" key="1">
    <citation type="submission" date="2023-11" db="EMBL/GenBank/DDBJ databases">
        <title>A Novel Polar Bacteriovorax (B. antarcticus) Isolated from the Biocrust in Antarctica.</title>
        <authorList>
            <person name="Mun W."/>
            <person name="Choi S.Y."/>
            <person name="Mitchell R.J."/>
        </authorList>
    </citation>
    <scope>NUCLEOTIDE SEQUENCE [LARGE SCALE GENOMIC DNA]</scope>
    <source>
        <strain evidence="3 4">PP10</strain>
    </source>
</reference>
<evidence type="ECO:0000256" key="1">
    <source>
        <dbReference type="SAM" id="SignalP"/>
    </source>
</evidence>
<dbReference type="EMBL" id="JAYGJQ010000002">
    <property type="protein sequence ID" value="MEA9357598.1"/>
    <property type="molecule type" value="Genomic_DNA"/>
</dbReference>
<dbReference type="Proteomes" id="UP001302274">
    <property type="component" value="Unassembled WGS sequence"/>
</dbReference>
<dbReference type="RefSeq" id="WP_323577673.1">
    <property type="nucleotide sequence ID" value="NZ_JAYGJQ010000002.1"/>
</dbReference>
<feature type="chain" id="PRO_5046236953" evidence="1">
    <location>
        <begin position="22"/>
        <end position="302"/>
    </location>
</feature>
<protein>
    <submittedName>
        <fullName evidence="3">DUF4105 domain-containing protein</fullName>
    </submittedName>
</protein>
<dbReference type="InterPro" id="IPR025178">
    <property type="entry name" value="Lnb_N"/>
</dbReference>
<gene>
    <name evidence="3" type="ORF">SHI21_15320</name>
</gene>
<evidence type="ECO:0000313" key="3">
    <source>
        <dbReference type="EMBL" id="MEA9357598.1"/>
    </source>
</evidence>
<comment type="caution">
    <text evidence="3">The sequence shown here is derived from an EMBL/GenBank/DDBJ whole genome shotgun (WGS) entry which is preliminary data.</text>
</comment>
<name>A0ABU5VX05_9BACT</name>
<sequence>MIKSILIASTLISLMAPMAFASGPGLKPIPANTDPNCITNPNDPYEPRVRMVTGPDKGVCVNSTLRRSVKALIGNEAAKYFPPADGKIVVANFSHKNKYWIAQIPLSSMTDMILQSEHFPMVSKPIKIEIDHTQIHFAFSEPIQLISQATDGPRETLELNDLILSEENIGPYGEAFDFFGGAKGHFNVAYRVVSLEDKYNWMIAEQGHTVSQRRFNLTQYNQVSYLLEGIKRGTEYGSGRPYDSFNLNCSTELLDILNAVLGTKKFNTVGFVSNKLPAMLDSLKVLSNEEVPTFNETFISQQ</sequence>
<proteinExistence type="predicted"/>
<organism evidence="3 4">
    <name type="scientific">Bacteriovorax antarcticus</name>
    <dbReference type="NCBI Taxonomy" id="3088717"/>
    <lineage>
        <taxon>Bacteria</taxon>
        <taxon>Pseudomonadati</taxon>
        <taxon>Bdellovibrionota</taxon>
        <taxon>Bacteriovoracia</taxon>
        <taxon>Bacteriovoracales</taxon>
        <taxon>Bacteriovoracaceae</taxon>
        <taxon>Bacteriovorax</taxon>
    </lineage>
</organism>
<feature type="domain" description="Lnb N-terminal periplasmic" evidence="2">
    <location>
        <begin position="170"/>
        <end position="263"/>
    </location>
</feature>
<keyword evidence="4" id="KW-1185">Reference proteome</keyword>
<feature type="signal peptide" evidence="1">
    <location>
        <begin position="1"/>
        <end position="21"/>
    </location>
</feature>
<accession>A0ABU5VX05</accession>
<keyword evidence="1" id="KW-0732">Signal</keyword>
<dbReference type="Pfam" id="PF13387">
    <property type="entry name" value="Lnb_N"/>
    <property type="match status" value="1"/>
</dbReference>
<evidence type="ECO:0000259" key="2">
    <source>
        <dbReference type="Pfam" id="PF13387"/>
    </source>
</evidence>